<dbReference type="Proteomes" id="UP000249451">
    <property type="component" value="Unassembled WGS sequence"/>
</dbReference>
<evidence type="ECO:0000313" key="2">
    <source>
        <dbReference type="Proteomes" id="UP000249451"/>
    </source>
</evidence>
<reference evidence="1 2" key="1">
    <citation type="submission" date="2017-11" db="EMBL/GenBank/DDBJ databases">
        <title>Infants hospitalized years apart are colonized by the same room-sourced microbial strains.</title>
        <authorList>
            <person name="Brooks B."/>
            <person name="Olm M.R."/>
            <person name="Firek B.A."/>
            <person name="Baker R."/>
            <person name="Thomas B.C."/>
            <person name="Morowitz M.J."/>
            <person name="Banfield J.F."/>
        </authorList>
    </citation>
    <scope>NUCLEOTIDE SEQUENCE [LARGE SCALE GENOMIC DNA]</scope>
    <source>
        <strain evidence="1">S2_012_000_R3_87</strain>
    </source>
</reference>
<gene>
    <name evidence="1" type="ORF">DI609_04300</name>
</gene>
<accession>A0A2W5D5R2</accession>
<organism evidence="1 2">
    <name type="scientific">Corynebacterium urealyticum</name>
    <dbReference type="NCBI Taxonomy" id="43771"/>
    <lineage>
        <taxon>Bacteria</taxon>
        <taxon>Bacillati</taxon>
        <taxon>Actinomycetota</taxon>
        <taxon>Actinomycetes</taxon>
        <taxon>Mycobacteriales</taxon>
        <taxon>Corynebacteriaceae</taxon>
        <taxon>Corynebacterium</taxon>
    </lineage>
</organism>
<dbReference type="EMBL" id="QFNY01000075">
    <property type="protein sequence ID" value="PZP01369.1"/>
    <property type="molecule type" value="Genomic_DNA"/>
</dbReference>
<protein>
    <submittedName>
        <fullName evidence="1">Uncharacterized protein</fullName>
    </submittedName>
</protein>
<evidence type="ECO:0000313" key="1">
    <source>
        <dbReference type="EMBL" id="PZP01369.1"/>
    </source>
</evidence>
<proteinExistence type="predicted"/>
<dbReference type="AlphaFoldDB" id="A0A2W5D5R2"/>
<comment type="caution">
    <text evidence="1">The sequence shown here is derived from an EMBL/GenBank/DDBJ whole genome shotgun (WGS) entry which is preliminary data.</text>
</comment>
<name>A0A2W5D5R2_9CORY</name>
<sequence length="239" mass="26235">MEDNRYHIAYFRTAVDATDLAECEDIVRYRGVRNPAPSTPAAQLFSLIATLRPDFTAPIAELDTPHPVRLDVLLAQTTTRFTPQVYLAATPCRNAADMTAGPVFSMSPDKNSASEVHASTARVVTEDSAPEGSELYRAHMRGGFPINSIAASPGPVFNHRDRISCEMYPGTSPYYISPVWQQYVPRLDLWEQGPTTVPFFGARWHIPGHDFAAESAGGLARARWTSIQAGSEARVIVTV</sequence>